<keyword evidence="2" id="KW-1185">Reference proteome</keyword>
<reference evidence="1 2" key="1">
    <citation type="submission" date="2019-02" db="EMBL/GenBank/DDBJ databases">
        <title>Complete genome sequence of Burkholderia cenocepacia phage BcepSaruman.</title>
        <authorList>
            <person name="Park K."/>
            <person name="Liu M."/>
            <person name="Gill J."/>
        </authorList>
    </citation>
    <scope>NUCLEOTIDE SEQUENCE [LARGE SCALE GENOMIC DNA]</scope>
</reference>
<evidence type="ECO:0000313" key="1">
    <source>
        <dbReference type="EMBL" id="QBX06648.1"/>
    </source>
</evidence>
<accession>A0A4D5ZHW0</accession>
<dbReference type="Proteomes" id="UP000296455">
    <property type="component" value="Segment"/>
</dbReference>
<proteinExistence type="predicted"/>
<gene>
    <name evidence="1" type="ORF">BcepSaruman_235</name>
</gene>
<organism evidence="1 2">
    <name type="scientific">Burkholderia phage BcepSaruman</name>
    <dbReference type="NCBI Taxonomy" id="2530032"/>
    <lineage>
        <taxon>Viruses</taxon>
        <taxon>Duplodnaviria</taxon>
        <taxon>Heunggongvirae</taxon>
        <taxon>Uroviricota</taxon>
        <taxon>Caudoviricetes</taxon>
        <taxon>Sarumanvirus</taxon>
        <taxon>Sarumanvirus bcepsaruman</taxon>
    </lineage>
</organism>
<protein>
    <submittedName>
        <fullName evidence="1">Uncharacterized protein</fullName>
    </submittedName>
</protein>
<name>A0A4D5ZHW0_9CAUD</name>
<sequence>MMFSTTAYHSSNFLFDFPVQAKANANRKYTDRHANGLLGLWCSVTERGRSAFGRYLYEFEIDADWPSVLNIKLSTLFGISDPTELRDLRKTWLDNGTKVVRLSECDQVFQAIVLDFRVIKNWHLVAEKPVS</sequence>
<dbReference type="EMBL" id="MK552140">
    <property type="protein sequence ID" value="QBX06648.1"/>
    <property type="molecule type" value="Genomic_DNA"/>
</dbReference>
<evidence type="ECO:0000313" key="2">
    <source>
        <dbReference type="Proteomes" id="UP000296455"/>
    </source>
</evidence>